<dbReference type="Proteomes" id="UP000822688">
    <property type="component" value="Chromosome 5"/>
</dbReference>
<dbReference type="AlphaFoldDB" id="A0A8T0I4J9"/>
<protein>
    <submittedName>
        <fullName evidence="1">Uncharacterized protein</fullName>
    </submittedName>
</protein>
<comment type="caution">
    <text evidence="1">The sequence shown here is derived from an EMBL/GenBank/DDBJ whole genome shotgun (WGS) entry which is preliminary data.</text>
</comment>
<evidence type="ECO:0000313" key="1">
    <source>
        <dbReference type="EMBL" id="KAG0577875.1"/>
    </source>
</evidence>
<dbReference type="Gene3D" id="3.40.50.720">
    <property type="entry name" value="NAD(P)-binding Rossmann-like Domain"/>
    <property type="match status" value="1"/>
</dbReference>
<keyword evidence="2" id="KW-1185">Reference proteome</keyword>
<dbReference type="SUPFAM" id="SSF69572">
    <property type="entry name" value="Activating enzymes of the ubiquitin-like proteins"/>
    <property type="match status" value="1"/>
</dbReference>
<dbReference type="GO" id="GO:0008641">
    <property type="term" value="F:ubiquitin-like modifier activating enzyme activity"/>
    <property type="evidence" value="ECO:0007669"/>
    <property type="project" value="InterPro"/>
</dbReference>
<evidence type="ECO:0000313" key="2">
    <source>
        <dbReference type="Proteomes" id="UP000822688"/>
    </source>
</evidence>
<gene>
    <name evidence="1" type="ORF">KC19_5G188000</name>
</gene>
<proteinExistence type="predicted"/>
<name>A0A8T0I4J9_CERPU</name>
<sequence length="53" mass="5972">MIPAIATKMAMATGLVCLELYKALWGQYVERYRNTYANLALPLFSMAETAFSH</sequence>
<dbReference type="EMBL" id="CM026425">
    <property type="protein sequence ID" value="KAG0577875.1"/>
    <property type="molecule type" value="Genomic_DNA"/>
</dbReference>
<dbReference type="OrthoDB" id="10252231at2759"/>
<reference evidence="1" key="1">
    <citation type="submission" date="2020-06" db="EMBL/GenBank/DDBJ databases">
        <title>WGS assembly of Ceratodon purpureus strain R40.</title>
        <authorList>
            <person name="Carey S.B."/>
            <person name="Jenkins J."/>
            <person name="Shu S."/>
            <person name="Lovell J.T."/>
            <person name="Sreedasyam A."/>
            <person name="Maumus F."/>
            <person name="Tiley G.P."/>
            <person name="Fernandez-Pozo N."/>
            <person name="Barry K."/>
            <person name="Chen C."/>
            <person name="Wang M."/>
            <person name="Lipzen A."/>
            <person name="Daum C."/>
            <person name="Saski C.A."/>
            <person name="Payton A.C."/>
            <person name="Mcbreen J.C."/>
            <person name="Conrad R.E."/>
            <person name="Kollar L.M."/>
            <person name="Olsson S."/>
            <person name="Huttunen S."/>
            <person name="Landis J.B."/>
            <person name="Wickett N.J."/>
            <person name="Johnson M.G."/>
            <person name="Rensing S.A."/>
            <person name="Grimwood J."/>
            <person name="Schmutz J."/>
            <person name="Mcdaniel S.F."/>
        </authorList>
    </citation>
    <scope>NUCLEOTIDE SEQUENCE</scope>
    <source>
        <strain evidence="1">R40</strain>
    </source>
</reference>
<accession>A0A8T0I4J9</accession>
<dbReference type="InterPro" id="IPR035985">
    <property type="entry name" value="Ubiquitin-activating_enz"/>
</dbReference>
<organism evidence="1 2">
    <name type="scientific">Ceratodon purpureus</name>
    <name type="common">Fire moss</name>
    <name type="synonym">Dicranum purpureum</name>
    <dbReference type="NCBI Taxonomy" id="3225"/>
    <lineage>
        <taxon>Eukaryota</taxon>
        <taxon>Viridiplantae</taxon>
        <taxon>Streptophyta</taxon>
        <taxon>Embryophyta</taxon>
        <taxon>Bryophyta</taxon>
        <taxon>Bryophytina</taxon>
        <taxon>Bryopsida</taxon>
        <taxon>Dicranidae</taxon>
        <taxon>Pseudoditrichales</taxon>
        <taxon>Ditrichaceae</taxon>
        <taxon>Ceratodon</taxon>
    </lineage>
</organism>